<feature type="compositionally biased region" description="Basic and acidic residues" evidence="2">
    <location>
        <begin position="10"/>
        <end position="24"/>
    </location>
</feature>
<dbReference type="InterPro" id="IPR036397">
    <property type="entry name" value="RNaseH_sf"/>
</dbReference>
<dbReference type="GO" id="GO:0000175">
    <property type="term" value="F:3'-5'-RNA exonuclease activity"/>
    <property type="evidence" value="ECO:0007669"/>
    <property type="project" value="TreeGrafter"/>
</dbReference>
<protein>
    <submittedName>
        <fullName evidence="3">Poly(A)-specific ribonuclease PARN</fullName>
    </submittedName>
</protein>
<evidence type="ECO:0000313" key="4">
    <source>
        <dbReference type="Proteomes" id="UP000326759"/>
    </source>
</evidence>
<feature type="compositionally biased region" description="Basic residues" evidence="2">
    <location>
        <begin position="362"/>
        <end position="373"/>
    </location>
</feature>
<dbReference type="Pfam" id="PF04857">
    <property type="entry name" value="CAF1"/>
    <property type="match status" value="1"/>
</dbReference>
<evidence type="ECO:0000256" key="2">
    <source>
        <dbReference type="SAM" id="MobiDB-lite"/>
    </source>
</evidence>
<feature type="region of interest" description="Disordered" evidence="2">
    <location>
        <begin position="1"/>
        <end position="24"/>
    </location>
</feature>
<comment type="caution">
    <text evidence="3">The sequence shown here is derived from an EMBL/GenBank/DDBJ whole genome shotgun (WGS) entry which is preliminary data.</text>
</comment>
<dbReference type="InterPro" id="IPR006941">
    <property type="entry name" value="RNase_CAF1"/>
</dbReference>
<organism evidence="3 4">
    <name type="scientific">Armadillidium nasatum</name>
    <dbReference type="NCBI Taxonomy" id="96803"/>
    <lineage>
        <taxon>Eukaryota</taxon>
        <taxon>Metazoa</taxon>
        <taxon>Ecdysozoa</taxon>
        <taxon>Arthropoda</taxon>
        <taxon>Crustacea</taxon>
        <taxon>Multicrustacea</taxon>
        <taxon>Malacostraca</taxon>
        <taxon>Eumalacostraca</taxon>
        <taxon>Peracarida</taxon>
        <taxon>Isopoda</taxon>
        <taxon>Oniscidea</taxon>
        <taxon>Crinocheta</taxon>
        <taxon>Armadillidiidae</taxon>
        <taxon>Armadillidium</taxon>
    </lineage>
</organism>
<dbReference type="InterPro" id="IPR051181">
    <property type="entry name" value="CAF1_poly(A)_ribonucleases"/>
</dbReference>
<dbReference type="Gene3D" id="3.30.420.10">
    <property type="entry name" value="Ribonuclease H-like superfamily/Ribonuclease H"/>
    <property type="match status" value="1"/>
</dbReference>
<dbReference type="Proteomes" id="UP000326759">
    <property type="component" value="Unassembled WGS sequence"/>
</dbReference>
<feature type="compositionally biased region" description="Pro residues" evidence="2">
    <location>
        <begin position="458"/>
        <end position="468"/>
    </location>
</feature>
<sequence length="480" mass="52952">MEKMAPSPVKLKDQQAKDFAESSIKKVEDSMKEGGEPAIFEGKNMNGFFRKVLFNNVASLFPTSLFQSVGGMERNVEVIHFTSEEEKCKYLDTSWEEELSNQLGFGHIVKAILESNKPLVGHNMILDLLHFVDKFITPLPPSLSQFKTVVKANLPTIYDTKVLARDPPFSANIINTALGRLYEELTSGYSPPSFGVEKGHQSYSISEDGQAHDGGFDAFMTGVAFITMLKTLEGKRWGKAPYLKAKSLQKYSNKINFMGSYDIPFIDLEKSDVIPDRGYIFNVTCPSTWTFMNVRHAFACLKSYKTVWVNDTRLFVIPQDDCGIASSKKLLPKIRAACSPNVHVELFEQKMAGGVLEDGHKQNGKHSSGKKRAVKDDTVPSRPSSISLKRTSDTAKKCNSPEATRVSASDDDVGGDASRSLKRLKSVGSDLLSSMTLESPMSVDKGIPEGVDDQSDLEPPPPPPPSAPPTRVEEFPVPDE</sequence>
<feature type="region of interest" description="Disordered" evidence="2">
    <location>
        <begin position="432"/>
        <end position="480"/>
    </location>
</feature>
<evidence type="ECO:0000256" key="1">
    <source>
        <dbReference type="ARBA" id="ARBA00008372"/>
    </source>
</evidence>
<reference evidence="3 4" key="1">
    <citation type="journal article" date="2019" name="PLoS Biol.">
        <title>Sex chromosomes control vertical transmission of feminizing Wolbachia symbionts in an isopod.</title>
        <authorList>
            <person name="Becking T."/>
            <person name="Chebbi M.A."/>
            <person name="Giraud I."/>
            <person name="Moumen B."/>
            <person name="Laverre T."/>
            <person name="Caubet Y."/>
            <person name="Peccoud J."/>
            <person name="Gilbert C."/>
            <person name="Cordaux R."/>
        </authorList>
    </citation>
    <scope>NUCLEOTIDE SEQUENCE [LARGE SCALE GENOMIC DNA]</scope>
    <source>
        <strain evidence="3">ANa2</strain>
        <tissue evidence="3">Whole body excluding digestive tract and cuticle</tissue>
    </source>
</reference>
<dbReference type="PANTHER" id="PTHR15092:SF22">
    <property type="entry name" value="POLY(A)-SPECIFIC RIBONUCLEASE PNLDC1"/>
    <property type="match status" value="1"/>
</dbReference>
<proteinExistence type="inferred from homology"/>
<dbReference type="EMBL" id="SEYY01001087">
    <property type="protein sequence ID" value="KAB7505848.1"/>
    <property type="molecule type" value="Genomic_DNA"/>
</dbReference>
<dbReference type="InterPro" id="IPR012677">
    <property type="entry name" value="Nucleotide-bd_a/b_plait_sf"/>
</dbReference>
<dbReference type="Gene3D" id="3.30.70.330">
    <property type="match status" value="1"/>
</dbReference>
<dbReference type="PANTHER" id="PTHR15092">
    <property type="entry name" value="POLY A -SPECIFIC RIBONUCLEASE/TARGET OF EGR1, MEMBER 1"/>
    <property type="match status" value="1"/>
</dbReference>
<evidence type="ECO:0000313" key="3">
    <source>
        <dbReference type="EMBL" id="KAB7505848.1"/>
    </source>
</evidence>
<keyword evidence="4" id="KW-1185">Reference proteome</keyword>
<accession>A0A5N5TI93</accession>
<comment type="similarity">
    <text evidence="1">Belongs to the CAF1 family.</text>
</comment>
<feature type="non-terminal residue" evidence="3">
    <location>
        <position position="480"/>
    </location>
</feature>
<dbReference type="SUPFAM" id="SSF53098">
    <property type="entry name" value="Ribonuclease H-like"/>
    <property type="match status" value="1"/>
</dbReference>
<name>A0A5N5TI93_9CRUS</name>
<gene>
    <name evidence="3" type="primary">parn</name>
    <name evidence="3" type="ORF">Anas_10223</name>
</gene>
<feature type="region of interest" description="Disordered" evidence="2">
    <location>
        <begin position="357"/>
        <end position="417"/>
    </location>
</feature>
<dbReference type="GO" id="GO:0003723">
    <property type="term" value="F:RNA binding"/>
    <property type="evidence" value="ECO:0007669"/>
    <property type="project" value="TreeGrafter"/>
</dbReference>
<dbReference type="AlphaFoldDB" id="A0A5N5TI93"/>
<dbReference type="InterPro" id="IPR012337">
    <property type="entry name" value="RNaseH-like_sf"/>
</dbReference>
<dbReference type="OrthoDB" id="1432093at2759"/>